<dbReference type="InterPro" id="IPR002481">
    <property type="entry name" value="FUR"/>
</dbReference>
<evidence type="ECO:0000313" key="12">
    <source>
        <dbReference type="EMBL" id="RCL78452.1"/>
    </source>
</evidence>
<comment type="subunit">
    <text evidence="11">Homodimer.</text>
</comment>
<evidence type="ECO:0000256" key="5">
    <source>
        <dbReference type="ARBA" id="ARBA00022491"/>
    </source>
</evidence>
<evidence type="ECO:0000256" key="8">
    <source>
        <dbReference type="ARBA" id="ARBA00023015"/>
    </source>
</evidence>
<keyword evidence="10 11" id="KW-0804">Transcription</keyword>
<dbReference type="InterPro" id="IPR036390">
    <property type="entry name" value="WH_DNA-bd_sf"/>
</dbReference>
<dbReference type="Pfam" id="PF01475">
    <property type="entry name" value="FUR"/>
    <property type="match status" value="1"/>
</dbReference>
<dbReference type="GO" id="GO:0000976">
    <property type="term" value="F:transcription cis-regulatory region binding"/>
    <property type="evidence" value="ECO:0007669"/>
    <property type="project" value="TreeGrafter"/>
</dbReference>
<dbReference type="GO" id="GO:0005737">
    <property type="term" value="C:cytoplasm"/>
    <property type="evidence" value="ECO:0007669"/>
    <property type="project" value="UniProtKB-SubCell"/>
</dbReference>
<keyword evidence="8 11" id="KW-0805">Transcription regulation</keyword>
<dbReference type="GO" id="GO:1900376">
    <property type="term" value="P:regulation of secondary metabolite biosynthetic process"/>
    <property type="evidence" value="ECO:0007669"/>
    <property type="project" value="TreeGrafter"/>
</dbReference>
<dbReference type="FunFam" id="1.10.10.10:FF:000007">
    <property type="entry name" value="Ferric uptake regulation protein"/>
    <property type="match status" value="1"/>
</dbReference>
<dbReference type="PANTHER" id="PTHR33202:SF7">
    <property type="entry name" value="FERRIC UPTAKE REGULATION PROTEIN"/>
    <property type="match status" value="1"/>
</dbReference>
<evidence type="ECO:0000256" key="10">
    <source>
        <dbReference type="ARBA" id="ARBA00023163"/>
    </source>
</evidence>
<keyword evidence="6 11" id="KW-0479">Metal-binding</keyword>
<keyword evidence="4 11" id="KW-0963">Cytoplasm</keyword>
<sequence>MITMEKVFSHTRQNDSTQTLTKKLRGVGLRATRQRLDIGNLLFSGKDRHVTAESLHDEAVAAGIRISLATIYNALNQFRDAGLLREVLVDPSRTYFDTNTSSHHHFFNVDNGHLTDIPHDEISVSCLPTLPEGQIIDGVDVLIRIKPDA</sequence>
<evidence type="ECO:0000256" key="6">
    <source>
        <dbReference type="ARBA" id="ARBA00022723"/>
    </source>
</evidence>
<evidence type="ECO:0000256" key="2">
    <source>
        <dbReference type="ARBA" id="ARBA00007957"/>
    </source>
</evidence>
<protein>
    <recommendedName>
        <fullName evidence="3 11">Ferric uptake regulation protein</fullName>
    </recommendedName>
</protein>
<dbReference type="GO" id="GO:0008270">
    <property type="term" value="F:zinc ion binding"/>
    <property type="evidence" value="ECO:0007669"/>
    <property type="project" value="TreeGrafter"/>
</dbReference>
<comment type="similarity">
    <text evidence="2 11">Belongs to the Fur family.</text>
</comment>
<comment type="caution">
    <text evidence="12">The sequence shown here is derived from an EMBL/GenBank/DDBJ whole genome shotgun (WGS) entry which is preliminary data.</text>
</comment>
<evidence type="ECO:0000256" key="4">
    <source>
        <dbReference type="ARBA" id="ARBA00022490"/>
    </source>
</evidence>
<evidence type="ECO:0000313" key="13">
    <source>
        <dbReference type="Proteomes" id="UP000252132"/>
    </source>
</evidence>
<comment type="subcellular location">
    <subcellularLocation>
        <location evidence="1 11">Cytoplasm</location>
    </subcellularLocation>
</comment>
<keyword evidence="7 11" id="KW-0862">Zinc</keyword>
<keyword evidence="11" id="KW-0408">Iron</keyword>
<dbReference type="PANTHER" id="PTHR33202">
    <property type="entry name" value="ZINC UPTAKE REGULATION PROTEIN"/>
    <property type="match status" value="1"/>
</dbReference>
<reference evidence="12 13" key="1">
    <citation type="journal article" date="2018" name="Microbiome">
        <title>Fine metagenomic profile of the Mediterranean stratified and mixed water columns revealed by assembly and recruitment.</title>
        <authorList>
            <person name="Haro-Moreno J.M."/>
            <person name="Lopez-Perez M."/>
            <person name="De La Torre J.R."/>
            <person name="Picazo A."/>
            <person name="Camacho A."/>
            <person name="Rodriguez-Valera F."/>
        </authorList>
    </citation>
    <scope>NUCLEOTIDE SEQUENCE [LARGE SCALE GENOMIC DNA]</scope>
    <source>
        <strain evidence="12">MED-G55</strain>
    </source>
</reference>
<dbReference type="NCBIfam" id="NF045678">
    <property type="entry name" value="TransRegIrrA"/>
    <property type="match status" value="1"/>
</dbReference>
<evidence type="ECO:0000256" key="7">
    <source>
        <dbReference type="ARBA" id="ARBA00022833"/>
    </source>
</evidence>
<dbReference type="GO" id="GO:0003700">
    <property type="term" value="F:DNA-binding transcription factor activity"/>
    <property type="evidence" value="ECO:0007669"/>
    <property type="project" value="UniProtKB-UniRule"/>
</dbReference>
<dbReference type="AlphaFoldDB" id="A0A368E2W8"/>
<evidence type="ECO:0000256" key="9">
    <source>
        <dbReference type="ARBA" id="ARBA00023125"/>
    </source>
</evidence>
<organism evidence="12 13">
    <name type="scientific">PS1 clade bacterium</name>
    <dbReference type="NCBI Taxonomy" id="2175152"/>
    <lineage>
        <taxon>Bacteria</taxon>
        <taxon>Pseudomonadati</taxon>
        <taxon>Pseudomonadota</taxon>
        <taxon>Alphaproteobacteria</taxon>
        <taxon>PS1 clade</taxon>
    </lineage>
</organism>
<dbReference type="InterPro" id="IPR036388">
    <property type="entry name" value="WH-like_DNA-bd_sf"/>
</dbReference>
<evidence type="ECO:0000256" key="11">
    <source>
        <dbReference type="RuleBase" id="RU364037"/>
    </source>
</evidence>
<dbReference type="Gene3D" id="1.10.10.10">
    <property type="entry name" value="Winged helix-like DNA-binding domain superfamily/Winged helix DNA-binding domain"/>
    <property type="match status" value="1"/>
</dbReference>
<evidence type="ECO:0000256" key="1">
    <source>
        <dbReference type="ARBA" id="ARBA00004496"/>
    </source>
</evidence>
<name>A0A368E2W8_9PROT</name>
<gene>
    <name evidence="11" type="primary">fur</name>
    <name evidence="12" type="ORF">DBW69_00520</name>
</gene>
<dbReference type="GO" id="GO:0045892">
    <property type="term" value="P:negative regulation of DNA-templated transcription"/>
    <property type="evidence" value="ECO:0007669"/>
    <property type="project" value="TreeGrafter"/>
</dbReference>
<keyword evidence="5 11" id="KW-0678">Repressor</keyword>
<dbReference type="SUPFAM" id="SSF46785">
    <property type="entry name" value="Winged helix' DNA-binding domain"/>
    <property type="match status" value="1"/>
</dbReference>
<evidence type="ECO:0000256" key="3">
    <source>
        <dbReference type="ARBA" id="ARBA00020910"/>
    </source>
</evidence>
<dbReference type="CDD" id="cd07153">
    <property type="entry name" value="Fur_like"/>
    <property type="match status" value="1"/>
</dbReference>
<keyword evidence="9 11" id="KW-0238">DNA-binding</keyword>
<dbReference type="Proteomes" id="UP000252132">
    <property type="component" value="Unassembled WGS sequence"/>
</dbReference>
<proteinExistence type="inferred from homology"/>
<accession>A0A368E2W8</accession>
<dbReference type="EMBL" id="QOQF01000001">
    <property type="protein sequence ID" value="RCL78452.1"/>
    <property type="molecule type" value="Genomic_DNA"/>
</dbReference>